<feature type="transmembrane region" description="Helical" evidence="11">
    <location>
        <begin position="231"/>
        <end position="251"/>
    </location>
</feature>
<dbReference type="AlphaFoldDB" id="A0A8T2U6X6"/>
<feature type="transmembrane region" description="Helical" evidence="11">
    <location>
        <begin position="257"/>
        <end position="278"/>
    </location>
</feature>
<evidence type="ECO:0000256" key="6">
    <source>
        <dbReference type="ARBA" id="ARBA00023065"/>
    </source>
</evidence>
<organism evidence="13 14">
    <name type="scientific">Ceratopteris richardii</name>
    <name type="common">Triangle waterfern</name>
    <dbReference type="NCBI Taxonomy" id="49495"/>
    <lineage>
        <taxon>Eukaryota</taxon>
        <taxon>Viridiplantae</taxon>
        <taxon>Streptophyta</taxon>
        <taxon>Embryophyta</taxon>
        <taxon>Tracheophyta</taxon>
        <taxon>Polypodiopsida</taxon>
        <taxon>Polypodiidae</taxon>
        <taxon>Polypodiales</taxon>
        <taxon>Pteridineae</taxon>
        <taxon>Pteridaceae</taxon>
        <taxon>Parkerioideae</taxon>
        <taxon>Ceratopteris</taxon>
    </lineage>
</organism>
<evidence type="ECO:0000256" key="5">
    <source>
        <dbReference type="ARBA" id="ARBA00023053"/>
    </source>
</evidence>
<keyword evidence="8" id="KW-0739">Sodium transport</keyword>
<dbReference type="GO" id="GO:0051453">
    <property type="term" value="P:regulation of intracellular pH"/>
    <property type="evidence" value="ECO:0007669"/>
    <property type="project" value="TreeGrafter"/>
</dbReference>
<dbReference type="Proteomes" id="UP000825935">
    <property type="component" value="Chromosome 9"/>
</dbReference>
<keyword evidence="4 11" id="KW-1133">Transmembrane helix</keyword>
<comment type="catalytic activity">
    <reaction evidence="10">
        <text>K(+)(in) + H(+)(out) = K(+)(out) + H(+)(in)</text>
        <dbReference type="Rhea" id="RHEA:29467"/>
        <dbReference type="ChEBI" id="CHEBI:15378"/>
        <dbReference type="ChEBI" id="CHEBI:29103"/>
    </reaction>
</comment>
<dbReference type="PANTHER" id="PTHR10110">
    <property type="entry name" value="SODIUM/HYDROGEN EXCHANGER"/>
    <property type="match status" value="1"/>
</dbReference>
<dbReference type="PANTHER" id="PTHR10110:SF179">
    <property type="entry name" value="SODIUM_HYDROGEN EXCHANGER 4"/>
    <property type="match status" value="1"/>
</dbReference>
<comment type="catalytic activity">
    <reaction evidence="9">
        <text>Na(+)(in) + H(+)(out) = Na(+)(out) + H(+)(in)</text>
        <dbReference type="Rhea" id="RHEA:29419"/>
        <dbReference type="ChEBI" id="CHEBI:15378"/>
        <dbReference type="ChEBI" id="CHEBI:29101"/>
    </reaction>
</comment>
<dbReference type="GO" id="GO:0098719">
    <property type="term" value="P:sodium ion import across plasma membrane"/>
    <property type="evidence" value="ECO:0007669"/>
    <property type="project" value="TreeGrafter"/>
</dbReference>
<dbReference type="InterPro" id="IPR006153">
    <property type="entry name" value="Cation/H_exchanger_TM"/>
</dbReference>
<dbReference type="Gene3D" id="6.10.140.1330">
    <property type="match status" value="1"/>
</dbReference>
<dbReference type="GO" id="GO:0005886">
    <property type="term" value="C:plasma membrane"/>
    <property type="evidence" value="ECO:0007669"/>
    <property type="project" value="TreeGrafter"/>
</dbReference>
<comment type="subcellular location">
    <subcellularLocation>
        <location evidence="1">Membrane</location>
        <topology evidence="1">Multi-pass membrane protein</topology>
    </subcellularLocation>
</comment>
<name>A0A8T2U6X6_CERRI</name>
<feature type="transmembrane region" description="Helical" evidence="11">
    <location>
        <begin position="298"/>
        <end position="320"/>
    </location>
</feature>
<evidence type="ECO:0000256" key="3">
    <source>
        <dbReference type="ARBA" id="ARBA00022692"/>
    </source>
</evidence>
<dbReference type="InterPro" id="IPR004709">
    <property type="entry name" value="NaH_exchanger"/>
</dbReference>
<dbReference type="OMA" id="HRANHRT"/>
<keyword evidence="3 11" id="KW-0812">Transmembrane</keyword>
<evidence type="ECO:0000256" key="10">
    <source>
        <dbReference type="ARBA" id="ARBA00047912"/>
    </source>
</evidence>
<evidence type="ECO:0000256" key="8">
    <source>
        <dbReference type="ARBA" id="ARBA00023201"/>
    </source>
</evidence>
<reference evidence="13" key="1">
    <citation type="submission" date="2021-08" db="EMBL/GenBank/DDBJ databases">
        <title>WGS assembly of Ceratopteris richardii.</title>
        <authorList>
            <person name="Marchant D.B."/>
            <person name="Chen G."/>
            <person name="Jenkins J."/>
            <person name="Shu S."/>
            <person name="Leebens-Mack J."/>
            <person name="Grimwood J."/>
            <person name="Schmutz J."/>
            <person name="Soltis P."/>
            <person name="Soltis D."/>
            <person name="Chen Z.-H."/>
        </authorList>
    </citation>
    <scope>NUCLEOTIDE SEQUENCE</scope>
    <source>
        <strain evidence="13">Whitten #5841</strain>
        <tissue evidence="13">Leaf</tissue>
    </source>
</reference>
<evidence type="ECO:0000256" key="9">
    <source>
        <dbReference type="ARBA" id="ARBA00047524"/>
    </source>
</evidence>
<evidence type="ECO:0000259" key="12">
    <source>
        <dbReference type="Pfam" id="PF00999"/>
    </source>
</evidence>
<dbReference type="GO" id="GO:0015385">
    <property type="term" value="F:sodium:proton antiporter activity"/>
    <property type="evidence" value="ECO:0007669"/>
    <property type="project" value="InterPro"/>
</dbReference>
<dbReference type="InterPro" id="IPR018422">
    <property type="entry name" value="Cation/H_exchanger_CPA1"/>
</dbReference>
<dbReference type="PRINTS" id="PR01084">
    <property type="entry name" value="NAHEXCHNGR"/>
</dbReference>
<feature type="transmembrane region" description="Helical" evidence="11">
    <location>
        <begin position="136"/>
        <end position="155"/>
    </location>
</feature>
<evidence type="ECO:0000313" key="13">
    <source>
        <dbReference type="EMBL" id="KAH7429676.1"/>
    </source>
</evidence>
<feature type="transmembrane region" description="Helical" evidence="11">
    <location>
        <begin position="167"/>
        <end position="184"/>
    </location>
</feature>
<dbReference type="Pfam" id="PF00999">
    <property type="entry name" value="Na_H_Exchanger"/>
    <property type="match status" value="1"/>
</dbReference>
<keyword evidence="2" id="KW-0813">Transport</keyword>
<sequence length="643" mass="72539">MYREILLSLIQIHFMTPQDHILAFCLSNPLINPLQIAEQFLRLFHPLGYKSPNLDDFYASPSIGSSLRTKDLLSRNRSLSCCSRMVSYTQTFLQWAGFADAIDESIIAITLFVSLLCVCLIFGQLVQESKWLNDSIIALVLGCATGALLLWNSGGTSSHILRFNEEVFFNYLLPPIIFNAGFQMKKKQFFYNFVPIILYGVIGVFVSFCIISAGCRWMFPKLGLTMLRAKDYLAIGTIFSATDSVSILQVLHPHEHALLYSLVFGEGVLNDATSVVFYRAIQKFEANHFAGLRVFLEILRLMGLSTILGITVGLLSAYLIKALRFGKHSSNREISLTVLMAYLSYMSAELFYLSGILTVFFCGIVMSHYTFHNMAESSRITTKHTFATMSFICETFILLYVGMDILDTEMWQMTDASIFESLGVLSTLMCTIIIGRAAFVFPLSALSNYFRGPARPKITITHQIIIWWSGLIRGAVSVALTFNQFTIYGRTKDPEYATMLISTVVIVLLTTVVCFFLHFSETLTRRRPQVGLELSHASWNNLRWQVFGIANKPLTQWLFPKSMTLIPNDMLEPHSPKDATRTDLQVPLLTNADHEHSVHNGITTRTSLFPSVGAPHCTIHHLWYTFDDACMRPIFGGQGYMHI</sequence>
<feature type="transmembrane region" description="Helical" evidence="11">
    <location>
        <begin position="497"/>
        <end position="519"/>
    </location>
</feature>
<protein>
    <recommendedName>
        <fullName evidence="12">Cation/H+ exchanger transmembrane domain-containing protein</fullName>
    </recommendedName>
</protein>
<keyword evidence="14" id="KW-1185">Reference proteome</keyword>
<evidence type="ECO:0000256" key="11">
    <source>
        <dbReference type="SAM" id="Phobius"/>
    </source>
</evidence>
<feature type="transmembrane region" description="Helical" evidence="11">
    <location>
        <begin position="106"/>
        <end position="124"/>
    </location>
</feature>
<evidence type="ECO:0000256" key="7">
    <source>
        <dbReference type="ARBA" id="ARBA00023136"/>
    </source>
</evidence>
<dbReference type="OrthoDB" id="196264at2759"/>
<evidence type="ECO:0000256" key="2">
    <source>
        <dbReference type="ARBA" id="ARBA00022448"/>
    </source>
</evidence>
<evidence type="ECO:0000313" key="14">
    <source>
        <dbReference type="Proteomes" id="UP000825935"/>
    </source>
</evidence>
<keyword evidence="7 11" id="KW-0472">Membrane</keyword>
<proteinExistence type="predicted"/>
<accession>A0A8T2U6X6</accession>
<comment type="caution">
    <text evidence="13">The sequence shown here is derived from an EMBL/GenBank/DDBJ whole genome shotgun (WGS) entry which is preliminary data.</text>
</comment>
<feature type="domain" description="Cation/H+ exchanger transmembrane" evidence="12">
    <location>
        <begin position="121"/>
        <end position="510"/>
    </location>
</feature>
<feature type="transmembrane region" description="Helical" evidence="11">
    <location>
        <begin position="386"/>
        <end position="403"/>
    </location>
</feature>
<gene>
    <name evidence="13" type="ORF">KP509_09G061100</name>
</gene>
<feature type="transmembrane region" description="Helical" evidence="11">
    <location>
        <begin position="340"/>
        <end position="365"/>
    </location>
</feature>
<keyword evidence="5" id="KW-0915">Sodium</keyword>
<feature type="transmembrane region" description="Helical" evidence="11">
    <location>
        <begin position="423"/>
        <end position="443"/>
    </location>
</feature>
<feature type="transmembrane region" description="Helical" evidence="11">
    <location>
        <begin position="196"/>
        <end position="219"/>
    </location>
</feature>
<dbReference type="EMBL" id="CM035414">
    <property type="protein sequence ID" value="KAH7429676.1"/>
    <property type="molecule type" value="Genomic_DNA"/>
</dbReference>
<keyword evidence="6" id="KW-0406">Ion transport</keyword>
<evidence type="ECO:0000256" key="1">
    <source>
        <dbReference type="ARBA" id="ARBA00004141"/>
    </source>
</evidence>
<feature type="transmembrane region" description="Helical" evidence="11">
    <location>
        <begin position="464"/>
        <end position="485"/>
    </location>
</feature>
<dbReference type="GO" id="GO:0015386">
    <property type="term" value="F:potassium:proton antiporter activity"/>
    <property type="evidence" value="ECO:0007669"/>
    <property type="project" value="TreeGrafter"/>
</dbReference>
<evidence type="ECO:0000256" key="4">
    <source>
        <dbReference type="ARBA" id="ARBA00022989"/>
    </source>
</evidence>